<proteinExistence type="predicted"/>
<dbReference type="SUPFAM" id="SSF46626">
    <property type="entry name" value="Cytochrome c"/>
    <property type="match status" value="1"/>
</dbReference>
<dbReference type="InterPro" id="IPR000945">
    <property type="entry name" value="DBH-like"/>
</dbReference>
<dbReference type="EMBL" id="CP011509">
    <property type="protein sequence ID" value="AKJ05471.1"/>
    <property type="molecule type" value="Genomic_DNA"/>
</dbReference>
<dbReference type="PANTHER" id="PTHR10157:SF23">
    <property type="entry name" value="MOXD1 HOMOLOG 1"/>
    <property type="match status" value="1"/>
</dbReference>
<dbReference type="Pfam" id="PF03712">
    <property type="entry name" value="Cu2_monoox_C"/>
    <property type="match status" value="1"/>
</dbReference>
<evidence type="ECO:0000256" key="2">
    <source>
        <dbReference type="SAM" id="MobiDB-lite"/>
    </source>
</evidence>
<dbReference type="AlphaFoldDB" id="A0AAC8QDG3"/>
<dbReference type="KEGG" id="age:AA314_07097"/>
<dbReference type="GO" id="GO:0004500">
    <property type="term" value="F:dopamine beta-monooxygenase activity"/>
    <property type="evidence" value="ECO:0007669"/>
    <property type="project" value="InterPro"/>
</dbReference>
<dbReference type="GO" id="GO:0020037">
    <property type="term" value="F:heme binding"/>
    <property type="evidence" value="ECO:0007669"/>
    <property type="project" value="InterPro"/>
</dbReference>
<dbReference type="SUPFAM" id="SSF49742">
    <property type="entry name" value="PHM/PNGase F"/>
    <property type="match status" value="2"/>
</dbReference>
<dbReference type="GO" id="GO:0005507">
    <property type="term" value="F:copper ion binding"/>
    <property type="evidence" value="ECO:0007669"/>
    <property type="project" value="InterPro"/>
</dbReference>
<evidence type="ECO:0000256" key="1">
    <source>
        <dbReference type="ARBA" id="ARBA00023157"/>
    </source>
</evidence>
<name>A0AAC8QDG3_9BACT</name>
<reference evidence="4 6" key="1">
    <citation type="submission" date="2015-05" db="EMBL/GenBank/DDBJ databases">
        <title>Genome assembly of Archangium gephyra DSM 2261.</title>
        <authorList>
            <person name="Sharma G."/>
            <person name="Subramanian S."/>
        </authorList>
    </citation>
    <scope>NUCLEOTIDE SEQUENCE [LARGE SCALE GENOMIC DNA]</scope>
    <source>
        <strain evidence="4 6">DSM 2261</strain>
    </source>
</reference>
<dbReference type="PANTHER" id="PTHR10157">
    <property type="entry name" value="DOPAMINE BETA HYDROXYLASE RELATED"/>
    <property type="match status" value="1"/>
</dbReference>
<feature type="domain" description="Copper type II ascorbate-dependent monooxygenase C-terminal" evidence="3">
    <location>
        <begin position="382"/>
        <end position="481"/>
    </location>
</feature>
<dbReference type="Gene3D" id="2.60.120.230">
    <property type="match status" value="1"/>
</dbReference>
<dbReference type="InterPro" id="IPR036909">
    <property type="entry name" value="Cyt_c-like_dom_sf"/>
</dbReference>
<dbReference type="Proteomes" id="UP000035579">
    <property type="component" value="Chromosome"/>
</dbReference>
<dbReference type="Gene3D" id="2.60.120.310">
    <property type="entry name" value="Copper type II, ascorbate-dependent monooxygenase, N-terminal domain"/>
    <property type="match status" value="1"/>
</dbReference>
<dbReference type="Proteomes" id="UP000256345">
    <property type="component" value="Unassembled WGS sequence"/>
</dbReference>
<protein>
    <submittedName>
        <fullName evidence="5">Copper type II ascorbate-dependent monooxygenase-like protein</fullName>
    </submittedName>
</protein>
<feature type="region of interest" description="Disordered" evidence="2">
    <location>
        <begin position="1"/>
        <end position="25"/>
    </location>
</feature>
<keyword evidence="7" id="KW-1185">Reference proteome</keyword>
<evidence type="ECO:0000313" key="7">
    <source>
        <dbReference type="Proteomes" id="UP000256345"/>
    </source>
</evidence>
<gene>
    <name evidence="4" type="ORF">AA314_07097</name>
    <name evidence="5" type="ORF">ATI61_102531</name>
</gene>
<sequence length="485" mass="52876">MAALGDILPEEPRMRSIASPPPPHPTPLRRGTAWLASVLGALALSACTEKPREPSPALPDVCADTGGAQREVTWYRDVKPVLDAKCAGCHQEGGIAPFSLTTTAQVQAMKGAILHSVCERSMPPWPAHRDCNQYRHDRSLSDEQIALIRDWVRAGAPLGDASDAPAETPPDTAQLSRVDLELAMNEPYTPKEHPDEYRCFMIDWPETEEKFITGIGVRPGKTELVHHVLVAAVAPDILDAYLQADEADPGPGFSCPGGPNPPKGPLGSRGALIGGWVPGGEGRDLPAGTGVRIQPGSKLVMQLHYNTSSAPPSPDLSKLLLKLDGSVAHEAFLFPFTNPEWIRDKKMSIPQGESDAVHIFGYDALDFASRVSKQRIRANAPLSVYGAQLHMHQRGTRTVLTVEKGDKEKACLLEIPEWNFHWQGLYFLQQPVRVSPGEALRLECHWNNAGFTPHHGDMLPAVSGLNWGEGTHDEMCVAFLYVTQE</sequence>
<dbReference type="GO" id="GO:0009055">
    <property type="term" value="F:electron transfer activity"/>
    <property type="evidence" value="ECO:0007669"/>
    <property type="project" value="InterPro"/>
</dbReference>
<dbReference type="InterPro" id="IPR024548">
    <property type="entry name" value="Cu2_monoox_C"/>
</dbReference>
<organism evidence="4 6">
    <name type="scientific">Archangium gephyra</name>
    <dbReference type="NCBI Taxonomy" id="48"/>
    <lineage>
        <taxon>Bacteria</taxon>
        <taxon>Pseudomonadati</taxon>
        <taxon>Myxococcota</taxon>
        <taxon>Myxococcia</taxon>
        <taxon>Myxococcales</taxon>
        <taxon>Cystobacterineae</taxon>
        <taxon>Archangiaceae</taxon>
        <taxon>Archangium</taxon>
    </lineage>
</organism>
<accession>A0AAC8QDG3</accession>
<evidence type="ECO:0000313" key="5">
    <source>
        <dbReference type="EMBL" id="REG36154.1"/>
    </source>
</evidence>
<dbReference type="EMBL" id="QUMU01000002">
    <property type="protein sequence ID" value="REG36154.1"/>
    <property type="molecule type" value="Genomic_DNA"/>
</dbReference>
<reference evidence="5 7" key="2">
    <citation type="submission" date="2018-08" db="EMBL/GenBank/DDBJ databases">
        <title>Genomic Encyclopedia of Archaeal and Bacterial Type Strains, Phase II (KMG-II): from individual species to whole genera.</title>
        <authorList>
            <person name="Goeker M."/>
        </authorList>
    </citation>
    <scope>NUCLEOTIDE SEQUENCE [LARGE SCALE GENOMIC DNA]</scope>
    <source>
        <strain evidence="5 7">DSM 2261</strain>
    </source>
</reference>
<dbReference type="InterPro" id="IPR014784">
    <property type="entry name" value="Cu2_ascorb_mOase-like_C"/>
</dbReference>
<evidence type="ECO:0000259" key="3">
    <source>
        <dbReference type="Pfam" id="PF03712"/>
    </source>
</evidence>
<dbReference type="InterPro" id="IPR036939">
    <property type="entry name" value="Cu2_ascorb_mOase_N_sf"/>
</dbReference>
<keyword evidence="1" id="KW-1015">Disulfide bond</keyword>
<evidence type="ECO:0000313" key="4">
    <source>
        <dbReference type="EMBL" id="AKJ05471.1"/>
    </source>
</evidence>
<dbReference type="InterPro" id="IPR008977">
    <property type="entry name" value="PHM/PNGase_F_dom_sf"/>
</dbReference>
<evidence type="ECO:0000313" key="6">
    <source>
        <dbReference type="Proteomes" id="UP000035579"/>
    </source>
</evidence>